<dbReference type="GeneID" id="20083630"/>
<sequence length="75" mass="8479">MENNDMPRNAALHGVPQRGNFSLEADILSKLRDVPVKVAAADANQELLQDVLSSLRQKALDLQNDKWMYEDLPFL</sequence>
<name>A0A024U3X3_9STRA</name>
<evidence type="ECO:0000313" key="1">
    <source>
        <dbReference type="EMBL" id="ETW00924.1"/>
    </source>
</evidence>
<dbReference type="EMBL" id="KI913963">
    <property type="protein sequence ID" value="ETW00924.1"/>
    <property type="molecule type" value="Genomic_DNA"/>
</dbReference>
<dbReference type="VEuPathDB" id="FungiDB:H310_06580"/>
<accession>A0A024U3X3</accession>
<reference evidence="1" key="1">
    <citation type="submission" date="2013-12" db="EMBL/GenBank/DDBJ databases">
        <title>The Genome Sequence of Aphanomyces invadans NJM9701.</title>
        <authorList>
            <consortium name="The Broad Institute Genomics Platform"/>
            <person name="Russ C."/>
            <person name="Tyler B."/>
            <person name="van West P."/>
            <person name="Dieguez-Uribeondo J."/>
            <person name="Young S.K."/>
            <person name="Zeng Q."/>
            <person name="Gargeya S."/>
            <person name="Fitzgerald M."/>
            <person name="Abouelleil A."/>
            <person name="Alvarado L."/>
            <person name="Chapman S.B."/>
            <person name="Gainer-Dewar J."/>
            <person name="Goldberg J."/>
            <person name="Griggs A."/>
            <person name="Gujja S."/>
            <person name="Hansen M."/>
            <person name="Howarth C."/>
            <person name="Imamovic A."/>
            <person name="Ireland A."/>
            <person name="Larimer J."/>
            <person name="McCowan C."/>
            <person name="Murphy C."/>
            <person name="Pearson M."/>
            <person name="Poon T.W."/>
            <person name="Priest M."/>
            <person name="Roberts A."/>
            <person name="Saif S."/>
            <person name="Shea T."/>
            <person name="Sykes S."/>
            <person name="Wortman J."/>
            <person name="Nusbaum C."/>
            <person name="Birren B."/>
        </authorList>
    </citation>
    <scope>NUCLEOTIDE SEQUENCE [LARGE SCALE GENOMIC DNA]</scope>
    <source>
        <strain evidence="1">NJM9701</strain>
    </source>
</reference>
<dbReference type="AlphaFoldDB" id="A0A024U3X3"/>
<proteinExistence type="predicted"/>
<gene>
    <name evidence="1" type="ORF">H310_06580</name>
</gene>
<organism evidence="1">
    <name type="scientific">Aphanomyces invadans</name>
    <dbReference type="NCBI Taxonomy" id="157072"/>
    <lineage>
        <taxon>Eukaryota</taxon>
        <taxon>Sar</taxon>
        <taxon>Stramenopiles</taxon>
        <taxon>Oomycota</taxon>
        <taxon>Saprolegniomycetes</taxon>
        <taxon>Saprolegniales</taxon>
        <taxon>Verrucalvaceae</taxon>
        <taxon>Aphanomyces</taxon>
    </lineage>
</organism>
<dbReference type="OrthoDB" id="74640at2759"/>
<protein>
    <submittedName>
        <fullName evidence="1">Uncharacterized protein</fullName>
    </submittedName>
</protein>
<dbReference type="RefSeq" id="XP_008869922.1">
    <property type="nucleotide sequence ID" value="XM_008871700.1"/>
</dbReference>